<protein>
    <submittedName>
        <fullName evidence="2">Uncharacterized protein</fullName>
    </submittedName>
</protein>
<name>A0A6J4KKV0_9ACTN</name>
<feature type="non-terminal residue" evidence="2">
    <location>
        <position position="1"/>
    </location>
</feature>
<evidence type="ECO:0000313" key="2">
    <source>
        <dbReference type="EMBL" id="CAA9308943.1"/>
    </source>
</evidence>
<feature type="compositionally biased region" description="Basic residues" evidence="1">
    <location>
        <begin position="42"/>
        <end position="64"/>
    </location>
</feature>
<feature type="non-terminal residue" evidence="2">
    <location>
        <position position="99"/>
    </location>
</feature>
<reference evidence="2" key="1">
    <citation type="submission" date="2020-02" db="EMBL/GenBank/DDBJ databases">
        <authorList>
            <person name="Meier V. D."/>
        </authorList>
    </citation>
    <scope>NUCLEOTIDE SEQUENCE</scope>
    <source>
        <strain evidence="2">AVDCRST_MAG07</strain>
    </source>
</reference>
<feature type="compositionally biased region" description="Low complexity" evidence="1">
    <location>
        <begin position="72"/>
        <end position="81"/>
    </location>
</feature>
<dbReference type="EMBL" id="CADCUB010000020">
    <property type="protein sequence ID" value="CAA9308943.1"/>
    <property type="molecule type" value="Genomic_DNA"/>
</dbReference>
<accession>A0A6J4KKV0</accession>
<feature type="region of interest" description="Disordered" evidence="1">
    <location>
        <begin position="1"/>
        <end position="99"/>
    </location>
</feature>
<proteinExistence type="predicted"/>
<organism evidence="2">
    <name type="scientific">uncultured Frankineae bacterium</name>
    <dbReference type="NCBI Taxonomy" id="437475"/>
    <lineage>
        <taxon>Bacteria</taxon>
        <taxon>Bacillati</taxon>
        <taxon>Actinomycetota</taxon>
        <taxon>Actinomycetes</taxon>
        <taxon>Frankiales</taxon>
        <taxon>environmental samples</taxon>
    </lineage>
</organism>
<dbReference type="AlphaFoldDB" id="A0A6J4KKV0"/>
<feature type="compositionally biased region" description="Basic residues" evidence="1">
    <location>
        <begin position="19"/>
        <end position="33"/>
    </location>
</feature>
<gene>
    <name evidence="2" type="ORF">AVDCRST_MAG07-329</name>
</gene>
<evidence type="ECO:0000256" key="1">
    <source>
        <dbReference type="SAM" id="MobiDB-lite"/>
    </source>
</evidence>
<sequence length="99" mass="10696">GGRGARRAETSGAVALAPARRRRGARSAHRLRTGRLPAGARPPRRPAHAPGRRARRLRRRRAQRAGRPPVPAADAARGAGPPRRDGARPRRRPGPALRL</sequence>